<dbReference type="AlphaFoldDB" id="A0A8D2CSK7"/>
<dbReference type="PROSITE" id="PS51352">
    <property type="entry name" value="THIOREDOXIN_2"/>
    <property type="match status" value="1"/>
</dbReference>
<protein>
    <recommendedName>
        <fullName evidence="3">Thioredoxin domain-containing protein</fullName>
    </recommendedName>
</protein>
<proteinExistence type="predicted"/>
<dbReference type="InterPro" id="IPR036249">
    <property type="entry name" value="Thioredoxin-like_sf"/>
</dbReference>
<dbReference type="Gene3D" id="3.40.30.10">
    <property type="entry name" value="Glutaredoxin"/>
    <property type="match status" value="1"/>
</dbReference>
<keyword evidence="2" id="KW-0676">Redox-active center</keyword>
<dbReference type="GeneTree" id="ENSGT00940000163147"/>
<dbReference type="CDD" id="cd02947">
    <property type="entry name" value="TRX_family"/>
    <property type="match status" value="1"/>
</dbReference>
<accession>A0A8D2CSK7</accession>
<keyword evidence="5" id="KW-1185">Reference proteome</keyword>
<evidence type="ECO:0000256" key="1">
    <source>
        <dbReference type="ARBA" id="ARBA00023157"/>
    </source>
</evidence>
<dbReference type="Pfam" id="PF00085">
    <property type="entry name" value="Thioredoxin"/>
    <property type="match status" value="1"/>
</dbReference>
<dbReference type="PRINTS" id="PR00421">
    <property type="entry name" value="THIOREDOXIN"/>
</dbReference>
<reference evidence="4" key="2">
    <citation type="submission" date="2025-09" db="UniProtKB">
        <authorList>
            <consortium name="Ensembl"/>
        </authorList>
    </citation>
    <scope>IDENTIFICATION</scope>
</reference>
<reference evidence="4" key="1">
    <citation type="submission" date="2025-08" db="UniProtKB">
        <authorList>
            <consortium name="Ensembl"/>
        </authorList>
    </citation>
    <scope>IDENTIFICATION</scope>
</reference>
<keyword evidence="1" id="KW-1015">Disulfide bond</keyword>
<evidence type="ECO:0000259" key="3">
    <source>
        <dbReference type="PROSITE" id="PS51352"/>
    </source>
</evidence>
<dbReference type="Proteomes" id="UP000694564">
    <property type="component" value="Chromosome 13"/>
</dbReference>
<evidence type="ECO:0000256" key="2">
    <source>
        <dbReference type="ARBA" id="ARBA00023284"/>
    </source>
</evidence>
<evidence type="ECO:0000313" key="5">
    <source>
        <dbReference type="Proteomes" id="UP000694564"/>
    </source>
</evidence>
<dbReference type="OrthoDB" id="2121326at2759"/>
<evidence type="ECO:0000313" key="4">
    <source>
        <dbReference type="Ensembl" id="ENSSVLP00005014287.1"/>
    </source>
</evidence>
<organism evidence="4 5">
    <name type="scientific">Sciurus vulgaris</name>
    <name type="common">Eurasian red squirrel</name>
    <dbReference type="NCBI Taxonomy" id="55149"/>
    <lineage>
        <taxon>Eukaryota</taxon>
        <taxon>Metazoa</taxon>
        <taxon>Chordata</taxon>
        <taxon>Craniata</taxon>
        <taxon>Vertebrata</taxon>
        <taxon>Euteleostomi</taxon>
        <taxon>Mammalia</taxon>
        <taxon>Eutheria</taxon>
        <taxon>Euarchontoglires</taxon>
        <taxon>Glires</taxon>
        <taxon>Rodentia</taxon>
        <taxon>Sciuromorpha</taxon>
        <taxon>Sciuridae</taxon>
        <taxon>Sciurinae</taxon>
        <taxon>Sciurini</taxon>
        <taxon>Sciurus</taxon>
    </lineage>
</organism>
<dbReference type="InterPro" id="IPR013766">
    <property type="entry name" value="Thioredoxin_domain"/>
</dbReference>
<sequence length="142" mass="15850">MQPKQGDVPESPEEPILLVEGETLELEEQAQELLDVDLVKEISGPEDFQEALTAAGGQLVAVEFSAMWCGPCRSIRPLFHALSLRHKDVVFLEVDVDICEELVKDCEIFSLPTFQFYKKAEKVGEFSGALIERLEATIAELK</sequence>
<dbReference type="SUPFAM" id="SSF52833">
    <property type="entry name" value="Thioredoxin-like"/>
    <property type="match status" value="1"/>
</dbReference>
<feature type="domain" description="Thioredoxin" evidence="3">
    <location>
        <begin position="27"/>
        <end position="142"/>
    </location>
</feature>
<dbReference type="PANTHER" id="PTHR46115">
    <property type="entry name" value="THIOREDOXIN-LIKE PROTEIN 1"/>
    <property type="match status" value="1"/>
</dbReference>
<dbReference type="Ensembl" id="ENSSVLT00005015803.1">
    <property type="protein sequence ID" value="ENSSVLP00005014287.1"/>
    <property type="gene ID" value="ENSSVLG00005011386.1"/>
</dbReference>
<name>A0A8D2CSK7_SCIVU</name>